<feature type="region of interest" description="Disordered" evidence="1">
    <location>
        <begin position="63"/>
        <end position="84"/>
    </location>
</feature>
<proteinExistence type="predicted"/>
<reference evidence="3" key="1">
    <citation type="submission" date="2018-11" db="EMBL/GenBank/DDBJ databases">
        <title>Complete genome sequence of Paenibacillus sp. ML311-T8.</title>
        <authorList>
            <person name="Nam Y.-D."/>
            <person name="Kang J."/>
            <person name="Chung W.-H."/>
            <person name="Park Y.S."/>
        </authorList>
    </citation>
    <scope>NUCLEOTIDE SEQUENCE [LARGE SCALE GENOMIC DNA]</scope>
    <source>
        <strain evidence="3">ML311-T8</strain>
    </source>
</reference>
<evidence type="ECO:0000313" key="3">
    <source>
        <dbReference type="Proteomes" id="UP000426246"/>
    </source>
</evidence>
<dbReference type="AlphaFoldDB" id="A0A6B8RPZ4"/>
<sequence>MMIDKKQLTVRLPQSTVDYLYTKAENENKSLNDIMTDITEEYMKWQEGDKVLQDIMIIREKVKKESGVHPSSTEDIQRLRNGER</sequence>
<accession>A0A6B8RPZ4</accession>
<gene>
    <name evidence="2" type="ORF">EHS13_25925</name>
</gene>
<evidence type="ECO:0000313" key="2">
    <source>
        <dbReference type="EMBL" id="QGQ98079.1"/>
    </source>
</evidence>
<protein>
    <recommendedName>
        <fullName evidence="4">CopG family transcriptional regulator</fullName>
    </recommendedName>
</protein>
<dbReference type="EMBL" id="CP034235">
    <property type="protein sequence ID" value="QGQ98079.1"/>
    <property type="molecule type" value="Genomic_DNA"/>
</dbReference>
<organism evidence="2 3">
    <name type="scientific">Paenibacillus psychroresistens</name>
    <dbReference type="NCBI Taxonomy" id="1778678"/>
    <lineage>
        <taxon>Bacteria</taxon>
        <taxon>Bacillati</taxon>
        <taxon>Bacillota</taxon>
        <taxon>Bacilli</taxon>
        <taxon>Bacillales</taxon>
        <taxon>Paenibacillaceae</taxon>
        <taxon>Paenibacillus</taxon>
    </lineage>
</organism>
<dbReference type="KEGG" id="ppsc:EHS13_25925"/>
<feature type="compositionally biased region" description="Basic and acidic residues" evidence="1">
    <location>
        <begin position="75"/>
        <end position="84"/>
    </location>
</feature>
<dbReference type="RefSeq" id="WP_155703175.1">
    <property type="nucleotide sequence ID" value="NZ_CP034235.1"/>
</dbReference>
<name>A0A6B8RPZ4_9BACL</name>
<evidence type="ECO:0000256" key="1">
    <source>
        <dbReference type="SAM" id="MobiDB-lite"/>
    </source>
</evidence>
<dbReference type="Proteomes" id="UP000426246">
    <property type="component" value="Chromosome"/>
</dbReference>
<keyword evidence="3" id="KW-1185">Reference proteome</keyword>
<evidence type="ECO:0008006" key="4">
    <source>
        <dbReference type="Google" id="ProtNLM"/>
    </source>
</evidence>